<accession>A0A2W2GQT8</accession>
<dbReference type="RefSeq" id="WP_111169596.1">
    <property type="nucleotide sequence ID" value="NZ_POUA01000204.1"/>
</dbReference>
<comment type="caution">
    <text evidence="2">The sequence shown here is derived from an EMBL/GenBank/DDBJ whole genome shotgun (WGS) entry which is preliminary data.</text>
</comment>
<proteinExistence type="predicted"/>
<evidence type="ECO:0000313" key="3">
    <source>
        <dbReference type="Proteomes" id="UP000248544"/>
    </source>
</evidence>
<gene>
    <name evidence="2" type="ORF">C1I98_23480</name>
</gene>
<feature type="transmembrane region" description="Helical" evidence="1">
    <location>
        <begin position="120"/>
        <end position="138"/>
    </location>
</feature>
<organism evidence="2 3">
    <name type="scientific">Spongiactinospora gelatinilytica</name>
    <dbReference type="NCBI Taxonomy" id="2666298"/>
    <lineage>
        <taxon>Bacteria</taxon>
        <taxon>Bacillati</taxon>
        <taxon>Actinomycetota</taxon>
        <taxon>Actinomycetes</taxon>
        <taxon>Streptosporangiales</taxon>
        <taxon>Streptosporangiaceae</taxon>
        <taxon>Spongiactinospora</taxon>
    </lineage>
</organism>
<keyword evidence="1" id="KW-0472">Membrane</keyword>
<evidence type="ECO:0000313" key="2">
    <source>
        <dbReference type="EMBL" id="PZG39658.1"/>
    </source>
</evidence>
<keyword evidence="3" id="KW-1185">Reference proteome</keyword>
<name>A0A2W2GQT8_9ACTN</name>
<feature type="transmembrane region" description="Helical" evidence="1">
    <location>
        <begin position="12"/>
        <end position="30"/>
    </location>
</feature>
<keyword evidence="1" id="KW-1133">Transmembrane helix</keyword>
<sequence>MTPLAWWESVPVQLGALAVLPAAFAGYPVAALIRRRRRTADGAHRARRSPALLAATGVVTVPGTVLYLGYLLATAARAPGAVVAGRPVVWLVLQVFAVAAAVATVGTALTLRRTGGAGRLALTGGVLLIGWAAYWGLFVP</sequence>
<keyword evidence="1" id="KW-0812">Transmembrane</keyword>
<dbReference type="Proteomes" id="UP000248544">
    <property type="component" value="Unassembled WGS sequence"/>
</dbReference>
<dbReference type="EMBL" id="POUA01000204">
    <property type="protein sequence ID" value="PZG39658.1"/>
    <property type="molecule type" value="Genomic_DNA"/>
</dbReference>
<feature type="transmembrane region" description="Helical" evidence="1">
    <location>
        <begin position="51"/>
        <end position="76"/>
    </location>
</feature>
<dbReference type="AlphaFoldDB" id="A0A2W2GQT8"/>
<protein>
    <submittedName>
        <fullName evidence="2">Uncharacterized protein</fullName>
    </submittedName>
</protein>
<feature type="transmembrane region" description="Helical" evidence="1">
    <location>
        <begin position="88"/>
        <end position="111"/>
    </location>
</feature>
<evidence type="ECO:0000256" key="1">
    <source>
        <dbReference type="SAM" id="Phobius"/>
    </source>
</evidence>
<reference evidence="2 3" key="1">
    <citation type="submission" date="2018-01" db="EMBL/GenBank/DDBJ databases">
        <title>Draft genome sequence of Sphaerisporangium sp. 7K107.</title>
        <authorList>
            <person name="Sahin N."/>
            <person name="Saygin H."/>
            <person name="Ay H."/>
        </authorList>
    </citation>
    <scope>NUCLEOTIDE SEQUENCE [LARGE SCALE GENOMIC DNA]</scope>
    <source>
        <strain evidence="2 3">7K107</strain>
    </source>
</reference>